<evidence type="ECO:0000313" key="3">
    <source>
        <dbReference type="Proteomes" id="UP000646877"/>
    </source>
</evidence>
<evidence type="ECO:0000313" key="4">
    <source>
        <dbReference type="Proteomes" id="UP001304419"/>
    </source>
</evidence>
<dbReference type="GeneID" id="98335889"/>
<organism evidence="1 3">
    <name type="scientific">Pseudoalteromonas maricaloris</name>
    <dbReference type="NCBI Taxonomy" id="184924"/>
    <lineage>
        <taxon>Bacteria</taxon>
        <taxon>Pseudomonadati</taxon>
        <taxon>Pseudomonadota</taxon>
        <taxon>Gammaproteobacteria</taxon>
        <taxon>Alteromonadales</taxon>
        <taxon>Pseudoalteromonadaceae</taxon>
        <taxon>Pseudoalteromonas</taxon>
    </lineage>
</organism>
<protein>
    <submittedName>
        <fullName evidence="1">Uncharacterized protein</fullName>
    </submittedName>
</protein>
<proteinExistence type="predicted"/>
<evidence type="ECO:0000313" key="1">
    <source>
        <dbReference type="EMBL" id="NLR20403.1"/>
    </source>
</evidence>
<keyword evidence="4" id="KW-1185">Reference proteome</keyword>
<dbReference type="RefSeq" id="WP_017217477.1">
    <property type="nucleotide sequence ID" value="NZ_CBCSDF010000006.1"/>
</dbReference>
<dbReference type="Proteomes" id="UP000646877">
    <property type="component" value="Unassembled WGS sequence"/>
</dbReference>
<evidence type="ECO:0000313" key="2">
    <source>
        <dbReference type="EMBL" id="WOX27016.1"/>
    </source>
</evidence>
<sequence>MTWFKNKEHGKVYEVTAVVKAADKRLVNPLICHECHMLVSYQGVGGETKSEKLLYDEVFYKAFQNHDSCYVMVDDNGIRHYHPSE</sequence>
<dbReference type="EMBL" id="CP137578">
    <property type="protein sequence ID" value="WOX27016.1"/>
    <property type="molecule type" value="Genomic_DNA"/>
</dbReference>
<dbReference type="AlphaFoldDB" id="A0A8I2GZS9"/>
<gene>
    <name evidence="1" type="ORF">F9Y85_03505</name>
    <name evidence="2" type="ORF">R5H13_10060</name>
</gene>
<accession>A0A8I2GZS9</accession>
<name>A0A8I2GZS9_9GAMM</name>
<dbReference type="EMBL" id="WEIA01000001">
    <property type="protein sequence ID" value="NLR20403.1"/>
    <property type="molecule type" value="Genomic_DNA"/>
</dbReference>
<dbReference type="Proteomes" id="UP001304419">
    <property type="component" value="Chromosome 1"/>
</dbReference>
<reference evidence="2 4" key="2">
    <citation type="submission" date="2023-10" db="EMBL/GenBank/DDBJ databases">
        <title>To unveil natural product biosynthetic capacity in Pseudoalteromonas.</title>
        <authorList>
            <person name="Wang J."/>
        </authorList>
    </citation>
    <scope>NUCLEOTIDE SEQUENCE [LARGE SCALE GENOMIC DNA]</scope>
    <source>
        <strain evidence="2 4">DSM 15914</strain>
    </source>
</reference>
<reference evidence="1" key="1">
    <citation type="submission" date="2019-10" db="EMBL/GenBank/DDBJ databases">
        <authorList>
            <person name="Paulsen S."/>
        </authorList>
    </citation>
    <scope>NUCLEOTIDE SEQUENCE</scope>
    <source>
        <strain evidence="1">LMG 19692</strain>
    </source>
</reference>